<organism evidence="1 2">
    <name type="scientific">Lipomyces orientalis</name>
    <dbReference type="NCBI Taxonomy" id="1233043"/>
    <lineage>
        <taxon>Eukaryota</taxon>
        <taxon>Fungi</taxon>
        <taxon>Dikarya</taxon>
        <taxon>Ascomycota</taxon>
        <taxon>Saccharomycotina</taxon>
        <taxon>Lipomycetes</taxon>
        <taxon>Lipomycetales</taxon>
        <taxon>Lipomycetaceae</taxon>
        <taxon>Lipomyces</taxon>
    </lineage>
</organism>
<protein>
    <submittedName>
        <fullName evidence="1">Uncharacterized protein</fullName>
    </submittedName>
</protein>
<reference evidence="2" key="1">
    <citation type="journal article" date="2024" name="Front. Bioeng. Biotechnol.">
        <title>Genome-scale model development and genomic sequencing of the oleaginous clade Lipomyces.</title>
        <authorList>
            <person name="Czajka J.J."/>
            <person name="Han Y."/>
            <person name="Kim J."/>
            <person name="Mondo S.J."/>
            <person name="Hofstad B.A."/>
            <person name="Robles A."/>
            <person name="Haridas S."/>
            <person name="Riley R."/>
            <person name="LaButti K."/>
            <person name="Pangilinan J."/>
            <person name="Andreopoulos W."/>
            <person name="Lipzen A."/>
            <person name="Yan J."/>
            <person name="Wang M."/>
            <person name="Ng V."/>
            <person name="Grigoriev I.V."/>
            <person name="Spatafora J.W."/>
            <person name="Magnuson J.K."/>
            <person name="Baker S.E."/>
            <person name="Pomraning K.R."/>
        </authorList>
    </citation>
    <scope>NUCLEOTIDE SEQUENCE [LARGE SCALE GENOMIC DNA]</scope>
    <source>
        <strain evidence="2">CBS 10300</strain>
    </source>
</reference>
<sequence>MSSTDDFRYIGWFLAGRLVLFCLTVFGIALDDLCVNGWITRSCRCCGLIGALVSSSYKWGSFTFGLIRSHTR</sequence>
<keyword evidence="2" id="KW-1185">Reference proteome</keyword>
<dbReference type="Proteomes" id="UP001489719">
    <property type="component" value="Unassembled WGS sequence"/>
</dbReference>
<evidence type="ECO:0000313" key="1">
    <source>
        <dbReference type="EMBL" id="KAK9323319.1"/>
    </source>
</evidence>
<gene>
    <name evidence="1" type="ORF">V1517DRAFT_320877</name>
</gene>
<name>A0ACC3TQ94_9ASCO</name>
<dbReference type="EMBL" id="MU970063">
    <property type="protein sequence ID" value="KAK9323319.1"/>
    <property type="molecule type" value="Genomic_DNA"/>
</dbReference>
<comment type="caution">
    <text evidence="1">The sequence shown here is derived from an EMBL/GenBank/DDBJ whole genome shotgun (WGS) entry which is preliminary data.</text>
</comment>
<evidence type="ECO:0000313" key="2">
    <source>
        <dbReference type="Proteomes" id="UP001489719"/>
    </source>
</evidence>
<proteinExistence type="predicted"/>
<accession>A0ACC3TQ94</accession>